<dbReference type="InterPro" id="IPR006603">
    <property type="entry name" value="PQ-loop_rpt"/>
</dbReference>
<reference evidence="7" key="1">
    <citation type="journal article" date="2020" name="Phytopathology">
        <title>Genome Sequence Resources of Colletotrichum truncatum, C. plurivorum, C. musicola, and C. sojae: Four Species Pathogenic to Soybean (Glycine max).</title>
        <authorList>
            <person name="Rogerio F."/>
            <person name="Boufleur T.R."/>
            <person name="Ciampi-Guillardi M."/>
            <person name="Sukno S.A."/>
            <person name="Thon M.R."/>
            <person name="Massola Junior N.S."/>
            <person name="Baroncelli R."/>
        </authorList>
    </citation>
    <scope>NUCLEOTIDE SEQUENCE</scope>
    <source>
        <strain evidence="7">LFN0074</strain>
    </source>
</reference>
<feature type="transmembrane region" description="Helical" evidence="6">
    <location>
        <begin position="42"/>
        <end position="59"/>
    </location>
</feature>
<feature type="transmembrane region" description="Helical" evidence="6">
    <location>
        <begin position="204"/>
        <end position="230"/>
    </location>
</feature>
<dbReference type="AlphaFoldDB" id="A0A8H6KCH1"/>
<feature type="transmembrane region" description="Helical" evidence="6">
    <location>
        <begin position="109"/>
        <end position="134"/>
    </location>
</feature>
<keyword evidence="8" id="KW-1185">Reference proteome</keyword>
<feature type="transmembrane region" description="Helical" evidence="6">
    <location>
        <begin position="6"/>
        <end position="30"/>
    </location>
</feature>
<dbReference type="InterPro" id="IPR051415">
    <property type="entry name" value="LAAT-1"/>
</dbReference>
<organism evidence="7 8">
    <name type="scientific">Colletotrichum musicola</name>
    <dbReference type="NCBI Taxonomy" id="2175873"/>
    <lineage>
        <taxon>Eukaryota</taxon>
        <taxon>Fungi</taxon>
        <taxon>Dikarya</taxon>
        <taxon>Ascomycota</taxon>
        <taxon>Pezizomycotina</taxon>
        <taxon>Sordariomycetes</taxon>
        <taxon>Hypocreomycetidae</taxon>
        <taxon>Glomerellales</taxon>
        <taxon>Glomerellaceae</taxon>
        <taxon>Colletotrichum</taxon>
        <taxon>Colletotrichum orchidearum species complex</taxon>
    </lineage>
</organism>
<evidence type="ECO:0000256" key="6">
    <source>
        <dbReference type="SAM" id="Phobius"/>
    </source>
</evidence>
<evidence type="ECO:0000256" key="3">
    <source>
        <dbReference type="ARBA" id="ARBA00022989"/>
    </source>
</evidence>
<dbReference type="SMART" id="SM00679">
    <property type="entry name" value="CTNS"/>
    <property type="match status" value="2"/>
</dbReference>
<comment type="subcellular location">
    <subcellularLocation>
        <location evidence="1">Membrane</location>
        <topology evidence="1">Multi-pass membrane protein</topology>
    </subcellularLocation>
</comment>
<feature type="region of interest" description="Disordered" evidence="5">
    <location>
        <begin position="244"/>
        <end position="301"/>
    </location>
</feature>
<proteinExistence type="predicted"/>
<evidence type="ECO:0000313" key="8">
    <source>
        <dbReference type="Proteomes" id="UP000639643"/>
    </source>
</evidence>
<accession>A0A8H6KCH1</accession>
<dbReference type="GO" id="GO:0016020">
    <property type="term" value="C:membrane"/>
    <property type="evidence" value="ECO:0007669"/>
    <property type="project" value="UniProtKB-SubCell"/>
</dbReference>
<evidence type="ECO:0000256" key="1">
    <source>
        <dbReference type="ARBA" id="ARBA00004141"/>
    </source>
</evidence>
<dbReference type="PANTHER" id="PTHR16201">
    <property type="entry name" value="SEVEN TRANSMEMBRANE PROTEIN 1-RELATED"/>
    <property type="match status" value="1"/>
</dbReference>
<dbReference type="Proteomes" id="UP000639643">
    <property type="component" value="Unassembled WGS sequence"/>
</dbReference>
<name>A0A8H6KCH1_9PEZI</name>
<dbReference type="EMBL" id="WIGM01000339">
    <property type="protein sequence ID" value="KAF6828413.1"/>
    <property type="molecule type" value="Genomic_DNA"/>
</dbReference>
<protein>
    <submittedName>
        <fullName evidence="7">Pq loop repeat protein</fullName>
    </submittedName>
</protein>
<evidence type="ECO:0000256" key="5">
    <source>
        <dbReference type="SAM" id="MobiDB-lite"/>
    </source>
</evidence>
<dbReference type="OrthoDB" id="407617at2759"/>
<dbReference type="Gene3D" id="1.20.1280.290">
    <property type="match status" value="1"/>
</dbReference>
<feature type="transmembrane region" description="Helical" evidence="6">
    <location>
        <begin position="146"/>
        <end position="166"/>
    </location>
</feature>
<evidence type="ECO:0000313" key="7">
    <source>
        <dbReference type="EMBL" id="KAF6828413.1"/>
    </source>
</evidence>
<keyword evidence="3 6" id="KW-1133">Transmembrane helix</keyword>
<keyword evidence="4 6" id="KW-0472">Membrane</keyword>
<feature type="transmembrane region" description="Helical" evidence="6">
    <location>
        <begin position="178"/>
        <end position="198"/>
    </location>
</feature>
<dbReference type="Pfam" id="PF04193">
    <property type="entry name" value="PQ-loop"/>
    <property type="match status" value="2"/>
</dbReference>
<evidence type="ECO:0000256" key="2">
    <source>
        <dbReference type="ARBA" id="ARBA00022692"/>
    </source>
</evidence>
<comment type="caution">
    <text evidence="7">The sequence shown here is derived from an EMBL/GenBank/DDBJ whole genome shotgun (WGS) entry which is preliminary data.</text>
</comment>
<dbReference type="PANTHER" id="PTHR16201:SF37">
    <property type="entry name" value="PQ-LOOP REPEAT-CONTAINING PROTEIN"/>
    <property type="match status" value="1"/>
</dbReference>
<evidence type="ECO:0000256" key="4">
    <source>
        <dbReference type="ARBA" id="ARBA00023136"/>
    </source>
</evidence>
<keyword evidence="2 6" id="KW-0812">Transmembrane</keyword>
<sequence>MDVPAAANALGTLGAICWSIQLIPQIVINYRRHNATGLQPSMMMLWAWAGVPLGVYNIVENFNIALRVQPQLLTFLSLVTWIQCYYYEHVRLHVSLSCNSSLTSQKWSTIRCLAVVTPIAAVMAGIQTALVFALRIPKSRGIEWPMIVMAVLSATLLAAGVLRHYWDIYVHRTVRGISFIFVAIDAAGDVFSLASIFFQPTVDVLGIVIYATEFVLWCGVFACGGYYNFLPWFRKKVQARNEADGSSVEDSPGPNEPAASGNGVALHDLPSSTSVFRTASREGSGLRSRKIASHGNQDVVS</sequence>
<gene>
    <name evidence="7" type="ORF">CMUS01_08605</name>
</gene>